<evidence type="ECO:0000256" key="3">
    <source>
        <dbReference type="ARBA" id="ARBA00012243"/>
    </source>
</evidence>
<dbReference type="InterPro" id="IPR003817">
    <property type="entry name" value="PS_Dcarbxylase"/>
</dbReference>
<organism evidence="13 14">
    <name type="scientific">Acanthopleuribacter pedis</name>
    <dbReference type="NCBI Taxonomy" id="442870"/>
    <lineage>
        <taxon>Bacteria</taxon>
        <taxon>Pseudomonadati</taxon>
        <taxon>Acidobacteriota</taxon>
        <taxon>Holophagae</taxon>
        <taxon>Acanthopleuribacterales</taxon>
        <taxon>Acanthopleuribacteraceae</taxon>
        <taxon>Acanthopleuribacter</taxon>
    </lineage>
</organism>
<evidence type="ECO:0000256" key="1">
    <source>
        <dbReference type="ARBA" id="ARBA00001928"/>
    </source>
</evidence>
<evidence type="ECO:0000256" key="11">
    <source>
        <dbReference type="ARBA" id="ARBA00023317"/>
    </source>
</evidence>
<evidence type="ECO:0000256" key="6">
    <source>
        <dbReference type="ARBA" id="ARBA00023098"/>
    </source>
</evidence>
<evidence type="ECO:0000256" key="8">
    <source>
        <dbReference type="ARBA" id="ARBA00023209"/>
    </source>
</evidence>
<comment type="cofactor">
    <cofactor evidence="1">
        <name>pyruvate</name>
        <dbReference type="ChEBI" id="CHEBI:15361"/>
    </cofactor>
</comment>
<proteinExistence type="predicted"/>
<evidence type="ECO:0000313" key="13">
    <source>
        <dbReference type="EMBL" id="MBO1320872.1"/>
    </source>
</evidence>
<keyword evidence="11" id="KW-0670">Pyruvate</keyword>
<dbReference type="Pfam" id="PF02666">
    <property type="entry name" value="PS_Dcarbxylase"/>
    <property type="match status" value="1"/>
</dbReference>
<dbReference type="RefSeq" id="WP_207860847.1">
    <property type="nucleotide sequence ID" value="NZ_JAFREP010000020.1"/>
</dbReference>
<evidence type="ECO:0000256" key="5">
    <source>
        <dbReference type="ARBA" id="ARBA00022793"/>
    </source>
</evidence>
<keyword evidence="14" id="KW-1185">Reference proteome</keyword>
<evidence type="ECO:0000256" key="4">
    <source>
        <dbReference type="ARBA" id="ARBA00022516"/>
    </source>
</evidence>
<dbReference type="InterPro" id="IPR033177">
    <property type="entry name" value="PSD-B"/>
</dbReference>
<dbReference type="GO" id="GO:0004609">
    <property type="term" value="F:phosphatidylserine decarboxylase activity"/>
    <property type="evidence" value="ECO:0007669"/>
    <property type="project" value="UniProtKB-EC"/>
</dbReference>
<evidence type="ECO:0000256" key="12">
    <source>
        <dbReference type="ARBA" id="ARBA00024326"/>
    </source>
</evidence>
<comment type="caution">
    <text evidence="13">The sequence shown here is derived from an EMBL/GenBank/DDBJ whole genome shotgun (WGS) entry which is preliminary data.</text>
</comment>
<keyword evidence="9 13" id="KW-0456">Lyase</keyword>
<accession>A0A8J7Q5M3</accession>
<evidence type="ECO:0000256" key="9">
    <source>
        <dbReference type="ARBA" id="ARBA00023239"/>
    </source>
</evidence>
<dbReference type="NCBIfam" id="TIGR00163">
    <property type="entry name" value="PS_decarb"/>
    <property type="match status" value="1"/>
</dbReference>
<comment type="pathway">
    <text evidence="12">Phospholipid metabolism; phosphatidylethanolamine biosynthesis.</text>
</comment>
<dbReference type="GO" id="GO:0006646">
    <property type="term" value="P:phosphatidylethanolamine biosynthetic process"/>
    <property type="evidence" value="ECO:0007669"/>
    <property type="project" value="UniProtKB-UniPathway"/>
</dbReference>
<dbReference type="PANTHER" id="PTHR10067:SF6">
    <property type="entry name" value="PHOSPHATIDYLSERINE DECARBOXYLASE PROENZYME, MITOCHONDRIAL"/>
    <property type="match status" value="1"/>
</dbReference>
<reference evidence="13" key="1">
    <citation type="submission" date="2021-03" db="EMBL/GenBank/DDBJ databases">
        <authorList>
            <person name="Wang G."/>
        </authorList>
    </citation>
    <scope>NUCLEOTIDE SEQUENCE</scope>
    <source>
        <strain evidence="13">KCTC 12899</strain>
    </source>
</reference>
<sequence length="281" mass="32403">MLTNRIPRRLATQFMGWFSRIEQPMVRRFSLAVWQMFAEDDLNLHEAKQSQFKSLHDCFIRELKEGARTVDTNPDLLCSPCDAVVGALGNIEGTTLYQTKGFPYTLQDLLPDPTLVERYRDGTYITLRLKSTMYHRFHAPYDCHVDRVTYISGDTWNVNPIALKRVERLYCKNERAVIDIRLHNSALRMTLVPVAAILVASIQLHFLEHPLELKYRGPNRIHCSADFQKGEEMGYFQHGSTIIAFLPKGFQCRPEVTEGALLRMGQPLAYLPHNIDHRGTR</sequence>
<keyword evidence="10" id="KW-1208">Phospholipid metabolism</keyword>
<dbReference type="EMBL" id="JAFREP010000020">
    <property type="protein sequence ID" value="MBO1320872.1"/>
    <property type="molecule type" value="Genomic_DNA"/>
</dbReference>
<gene>
    <name evidence="13" type="primary">psd</name>
    <name evidence="13" type="ORF">J3U88_20505</name>
</gene>
<name>A0A8J7Q5M3_9BACT</name>
<protein>
    <recommendedName>
        <fullName evidence="3">phosphatidylserine decarboxylase</fullName>
        <ecNumber evidence="3">4.1.1.65</ecNumber>
    </recommendedName>
</protein>
<keyword evidence="4" id="KW-0444">Lipid biosynthesis</keyword>
<comment type="pathway">
    <text evidence="2">Lipid metabolism.</text>
</comment>
<keyword evidence="8" id="KW-0594">Phospholipid biosynthesis</keyword>
<dbReference type="Proteomes" id="UP000664417">
    <property type="component" value="Unassembled WGS sequence"/>
</dbReference>
<keyword evidence="7" id="KW-0865">Zymogen</keyword>
<dbReference type="UniPathway" id="UPA00558"/>
<evidence type="ECO:0000313" key="14">
    <source>
        <dbReference type="Proteomes" id="UP000664417"/>
    </source>
</evidence>
<evidence type="ECO:0000256" key="2">
    <source>
        <dbReference type="ARBA" id="ARBA00005189"/>
    </source>
</evidence>
<dbReference type="EC" id="4.1.1.65" evidence="3"/>
<keyword evidence="6" id="KW-0443">Lipid metabolism</keyword>
<keyword evidence="5" id="KW-0210">Decarboxylase</keyword>
<dbReference type="PANTHER" id="PTHR10067">
    <property type="entry name" value="PHOSPHATIDYLSERINE DECARBOXYLASE"/>
    <property type="match status" value="1"/>
</dbReference>
<evidence type="ECO:0000256" key="10">
    <source>
        <dbReference type="ARBA" id="ARBA00023264"/>
    </source>
</evidence>
<evidence type="ECO:0000256" key="7">
    <source>
        <dbReference type="ARBA" id="ARBA00023145"/>
    </source>
</evidence>
<dbReference type="AlphaFoldDB" id="A0A8J7Q5M3"/>